<dbReference type="PANTHER" id="PTHR47926">
    <property type="entry name" value="PENTATRICOPEPTIDE REPEAT-CONTAINING PROTEIN"/>
    <property type="match status" value="1"/>
</dbReference>
<dbReference type="InterPro" id="IPR011990">
    <property type="entry name" value="TPR-like_helical_dom_sf"/>
</dbReference>
<dbReference type="Pfam" id="PF20431">
    <property type="entry name" value="E_motif"/>
    <property type="match status" value="1"/>
</dbReference>
<comment type="caution">
    <text evidence="3">The sequence shown here is derived from an EMBL/GenBank/DDBJ whole genome shotgun (WGS) entry which is preliminary data.</text>
</comment>
<feature type="repeat" description="PPR" evidence="2">
    <location>
        <begin position="614"/>
        <end position="648"/>
    </location>
</feature>
<dbReference type="InterPro" id="IPR002885">
    <property type="entry name" value="PPR_rpt"/>
</dbReference>
<sequence>MNGTIFITTLKHQKLLCIYRKFMSSAALIGSPPTEYAKNHSKNDPFQLLSNPLNLKGTLSETKATHALFLKTHVISSNIYAANNLIDSYSECSRMDYAFKVFDEIPLRNSVTWNLMILGCNKNSRFEDSWRFFCRMHNVGVDMDEFTYGTILSACGALLDVGRGSKIYGLVMKNGFFSNGYIRAGMIDVFSKCCRVDDALRVLYDDIYCENVVCWNTVVSGAVKNKDNFLALEVFGQMCRHGFLNPNSFTFSSVLTACASVKELELGKSIHGRVIKVGAETDVFVGTAIVDLYAKSGAMCDAIKQFKQMPIRNVVSWTAIISGFVQKGDSSSAVRILNDMHKTGEEINSFTVSSVLSACAYPDMFGEALQIHCWVLKIGLYLNPVVRASLINTYSKASAVSLSEIIFAESEDLMQVGIWANMISAFVQSDFHEKAIVLFRRMMKEGIKPDKFSVSSILSIIDRLTFGRQVHGYALKVGVVSDVSVGSSILTMYSKCGNLEDSLKAFEQLDMIDNISWTSMISGFAEHGCPDKSIQLFREMAFEKSILDEKIVASVLNACSALHSLELGREIHGFALRHGFDEHLIVDEALVNLYSKCGDFSSARTVFNKIPFKSQVTWSSLISGFAKKEHADEALRLFYEMLLSDTIVDPFTISSVLGALETSIEMSVGFHLHAYIVKTGFESDASVGSSLIMMYSKYGHVNDCDKVFKNIIDPDLVSWTTMITSYAHNGKELEALQLFDLMKNSGIEPDDVTFAGVLSACSHAGLVEEGYFHLNSMIRDYKIEPGQKHYACVVDILGRAGRLVEAERFIVNMPIEADILVWETLLAACKVHGDREVGKVAAEKIMELGPSEAGAFISVSNIWAEAGEWYRVAGIRSSMREIGVKKKEPGWSYV</sequence>
<feature type="repeat" description="PPR" evidence="2">
    <location>
        <begin position="313"/>
        <end position="347"/>
    </location>
</feature>
<feature type="repeat" description="PPR" evidence="2">
    <location>
        <begin position="211"/>
        <end position="245"/>
    </location>
</feature>
<dbReference type="FunFam" id="1.25.40.10:FF:000285">
    <property type="entry name" value="Pentatricopeptide repeat-containing protein, chloroplastic"/>
    <property type="match status" value="1"/>
</dbReference>
<dbReference type="FunFam" id="1.25.40.10:FF:000344">
    <property type="entry name" value="Pentatricopeptide repeat-containing protein"/>
    <property type="match status" value="1"/>
</dbReference>
<keyword evidence="4" id="KW-1185">Reference proteome</keyword>
<dbReference type="AlphaFoldDB" id="A0ABD3DI20"/>
<feature type="repeat" description="PPR" evidence="2">
    <location>
        <begin position="415"/>
        <end position="449"/>
    </location>
</feature>
<dbReference type="EMBL" id="JAVIJP010000017">
    <property type="protein sequence ID" value="KAL3640586.1"/>
    <property type="molecule type" value="Genomic_DNA"/>
</dbReference>
<dbReference type="PANTHER" id="PTHR47926:SF496">
    <property type="entry name" value="PENTACOTRIPEPTIDE-REPEAT REGION OF PRORP DOMAIN-CONTAINING PROTEIN"/>
    <property type="match status" value="1"/>
</dbReference>
<feature type="repeat" description="PPR" evidence="2">
    <location>
        <begin position="513"/>
        <end position="547"/>
    </location>
</feature>
<dbReference type="PROSITE" id="PS51375">
    <property type="entry name" value="PPR"/>
    <property type="match status" value="7"/>
</dbReference>
<dbReference type="Pfam" id="PF13041">
    <property type="entry name" value="PPR_2"/>
    <property type="match status" value="4"/>
</dbReference>
<dbReference type="FunFam" id="1.25.40.10:FF:001093">
    <property type="entry name" value="Pentatricopeptide repeat-containing protein At2g34400"/>
    <property type="match status" value="1"/>
</dbReference>
<keyword evidence="1" id="KW-0677">Repeat</keyword>
<dbReference type="NCBIfam" id="TIGR00756">
    <property type="entry name" value="PPR"/>
    <property type="match status" value="7"/>
</dbReference>
<feature type="repeat" description="PPR" evidence="2">
    <location>
        <begin position="109"/>
        <end position="143"/>
    </location>
</feature>
<protein>
    <recommendedName>
        <fullName evidence="5">Pentatricopeptide repeat-containing protein</fullName>
    </recommendedName>
</protein>
<gene>
    <name evidence="3" type="ORF">CASFOL_015554</name>
</gene>
<proteinExistence type="predicted"/>
<evidence type="ECO:0000256" key="2">
    <source>
        <dbReference type="PROSITE-ProRule" id="PRU00708"/>
    </source>
</evidence>
<reference evidence="4" key="1">
    <citation type="journal article" date="2024" name="IScience">
        <title>Strigolactones Initiate the Formation of Haustorium-like Structures in Castilleja.</title>
        <authorList>
            <person name="Buerger M."/>
            <person name="Peterson D."/>
            <person name="Chory J."/>
        </authorList>
    </citation>
    <scope>NUCLEOTIDE SEQUENCE [LARGE SCALE GENOMIC DNA]</scope>
</reference>
<feature type="repeat" description="PPR" evidence="2">
    <location>
        <begin position="715"/>
        <end position="749"/>
    </location>
</feature>
<dbReference type="Gene3D" id="1.25.40.10">
    <property type="entry name" value="Tetratricopeptide repeat domain"/>
    <property type="match status" value="6"/>
</dbReference>
<dbReference type="Proteomes" id="UP001632038">
    <property type="component" value="Unassembled WGS sequence"/>
</dbReference>
<dbReference type="FunFam" id="1.25.40.10:FF:000073">
    <property type="entry name" value="Pentatricopeptide repeat-containing protein chloroplastic"/>
    <property type="match status" value="1"/>
</dbReference>
<dbReference type="InterPro" id="IPR046960">
    <property type="entry name" value="PPR_At4g14850-like_plant"/>
</dbReference>
<evidence type="ECO:0008006" key="5">
    <source>
        <dbReference type="Google" id="ProtNLM"/>
    </source>
</evidence>
<dbReference type="GO" id="GO:0016070">
    <property type="term" value="P:RNA metabolic process"/>
    <property type="evidence" value="ECO:0007669"/>
    <property type="project" value="UniProtKB-ARBA"/>
</dbReference>
<evidence type="ECO:0000313" key="4">
    <source>
        <dbReference type="Proteomes" id="UP001632038"/>
    </source>
</evidence>
<evidence type="ECO:0000256" key="1">
    <source>
        <dbReference type="ARBA" id="ARBA00022737"/>
    </source>
</evidence>
<accession>A0ABD3DI20</accession>
<dbReference type="Pfam" id="PF01535">
    <property type="entry name" value="PPR"/>
    <property type="match status" value="4"/>
</dbReference>
<organism evidence="3 4">
    <name type="scientific">Castilleja foliolosa</name>
    <dbReference type="NCBI Taxonomy" id="1961234"/>
    <lineage>
        <taxon>Eukaryota</taxon>
        <taxon>Viridiplantae</taxon>
        <taxon>Streptophyta</taxon>
        <taxon>Embryophyta</taxon>
        <taxon>Tracheophyta</taxon>
        <taxon>Spermatophyta</taxon>
        <taxon>Magnoliopsida</taxon>
        <taxon>eudicotyledons</taxon>
        <taxon>Gunneridae</taxon>
        <taxon>Pentapetalae</taxon>
        <taxon>asterids</taxon>
        <taxon>lamiids</taxon>
        <taxon>Lamiales</taxon>
        <taxon>Orobanchaceae</taxon>
        <taxon>Pedicularideae</taxon>
        <taxon>Castillejinae</taxon>
        <taxon>Castilleja</taxon>
    </lineage>
</organism>
<name>A0ABD3DI20_9LAMI</name>
<evidence type="ECO:0000313" key="3">
    <source>
        <dbReference type="EMBL" id="KAL3640586.1"/>
    </source>
</evidence>
<dbReference type="InterPro" id="IPR046848">
    <property type="entry name" value="E_motif"/>
</dbReference>